<reference evidence="2 4" key="2">
    <citation type="submission" date="2015-09" db="EMBL/GenBank/DDBJ databases">
        <authorList>
            <consortium name="Swine Surveillance"/>
        </authorList>
    </citation>
    <scope>NUCLEOTIDE SEQUENCE [LARGE SCALE GENOMIC DNA]</scope>
    <source>
        <strain evidence="2 4">5120</strain>
    </source>
</reference>
<evidence type="ECO:0000313" key="4">
    <source>
        <dbReference type="Proteomes" id="UP000051887"/>
    </source>
</evidence>
<name>A0A0P1F9X5_9RHOB</name>
<proteinExistence type="predicted"/>
<evidence type="ECO:0000313" key="2">
    <source>
        <dbReference type="EMBL" id="CUH71171.1"/>
    </source>
</evidence>
<keyword evidence="3" id="KW-1185">Reference proteome</keyword>
<dbReference type="OrthoDB" id="7858866at2"/>
<evidence type="ECO:0000313" key="1">
    <source>
        <dbReference type="EMBL" id="CUH64953.1"/>
    </source>
</evidence>
<protein>
    <submittedName>
        <fullName evidence="2">Uncharacterized protein</fullName>
    </submittedName>
</protein>
<dbReference type="Proteomes" id="UP000051887">
    <property type="component" value="Unassembled WGS sequence"/>
</dbReference>
<dbReference type="EMBL" id="CYSB01000023">
    <property type="protein sequence ID" value="CUH64953.1"/>
    <property type="molecule type" value="Genomic_DNA"/>
</dbReference>
<accession>A0A0P1F9X5</accession>
<reference evidence="1 3" key="1">
    <citation type="submission" date="2015-09" db="EMBL/GenBank/DDBJ databases">
        <authorList>
            <person name="Rodrigo-Torres L."/>
            <person name="Arahal D.R."/>
        </authorList>
    </citation>
    <scope>NUCLEOTIDE SEQUENCE [LARGE SCALE GENOMIC DNA]</scope>
    <source>
        <strain evidence="1 3">CECT 5118</strain>
    </source>
</reference>
<organism evidence="2 4">
    <name type="scientific">Thalassovita autumnalis</name>
    <dbReference type="NCBI Taxonomy" id="2072972"/>
    <lineage>
        <taxon>Bacteria</taxon>
        <taxon>Pseudomonadati</taxon>
        <taxon>Pseudomonadota</taxon>
        <taxon>Alphaproteobacteria</taxon>
        <taxon>Rhodobacterales</taxon>
        <taxon>Roseobacteraceae</taxon>
        <taxon>Thalassovita</taxon>
    </lineage>
</organism>
<dbReference type="RefSeq" id="WP_058242486.1">
    <property type="nucleotide sequence ID" value="NZ_CYSB01000023.1"/>
</dbReference>
<dbReference type="Proteomes" id="UP000051086">
    <property type="component" value="Unassembled WGS sequence"/>
</dbReference>
<dbReference type="EMBL" id="CYSC01000016">
    <property type="protein sequence ID" value="CUH71171.1"/>
    <property type="molecule type" value="Genomic_DNA"/>
</dbReference>
<dbReference type="AlphaFoldDB" id="A0A0P1F9X5"/>
<gene>
    <name evidence="1" type="ORF">TL5118_01082</name>
    <name evidence="2" type="ORF">TL5120_00953</name>
</gene>
<evidence type="ECO:0000313" key="3">
    <source>
        <dbReference type="Proteomes" id="UP000051086"/>
    </source>
</evidence>
<sequence length="84" mass="9477">MHITQIEVSDLNTAKGEARGFVSFHCDQGNVQMHCSIPKEGLKNPRLALISEALRQLARMPEYRTGRRTFSFDTSIRDADPMLA</sequence>